<dbReference type="Proteomes" id="UP000653454">
    <property type="component" value="Unassembled WGS sequence"/>
</dbReference>
<dbReference type="AlphaFoldDB" id="A0A8S4GAD1"/>
<proteinExistence type="predicted"/>
<dbReference type="InterPro" id="IPR012341">
    <property type="entry name" value="6hp_glycosidase-like_sf"/>
</dbReference>
<evidence type="ECO:0000259" key="1">
    <source>
        <dbReference type="Pfam" id="PF03200"/>
    </source>
</evidence>
<keyword evidence="3" id="KW-1185">Reference proteome</keyword>
<gene>
    <name evidence="2" type="ORF">PLXY2_LOCUS14917</name>
</gene>
<dbReference type="EMBL" id="CAJHNJ030000153">
    <property type="protein sequence ID" value="CAG9136657.1"/>
    <property type="molecule type" value="Genomic_DNA"/>
</dbReference>
<name>A0A8S4GAD1_PLUXY</name>
<dbReference type="Pfam" id="PF03200">
    <property type="entry name" value="Glyco_hydro_63"/>
    <property type="match status" value="1"/>
</dbReference>
<dbReference type="InterPro" id="IPR031335">
    <property type="entry name" value="Glyco_hydro_63_C"/>
</dbReference>
<reference evidence="2" key="1">
    <citation type="submission" date="2020-11" db="EMBL/GenBank/DDBJ databases">
        <authorList>
            <person name="Whiteford S."/>
        </authorList>
    </citation>
    <scope>NUCLEOTIDE SEQUENCE</scope>
</reference>
<comment type="caution">
    <text evidence="2">The sequence shown here is derived from an EMBL/GenBank/DDBJ whole genome shotgun (WGS) entry which is preliminary data.</text>
</comment>
<evidence type="ECO:0000313" key="3">
    <source>
        <dbReference type="Proteomes" id="UP000653454"/>
    </source>
</evidence>
<evidence type="ECO:0000313" key="2">
    <source>
        <dbReference type="EMBL" id="CAG9136657.1"/>
    </source>
</evidence>
<sequence>MLTNPAKGSGGVGGLLLGRGSPELQLDVAAHWLDLINVEGWMPREQILGESVATQG</sequence>
<dbReference type="Gene3D" id="1.50.10.10">
    <property type="match status" value="1"/>
</dbReference>
<accession>A0A8S4GAD1</accession>
<organism evidence="2 3">
    <name type="scientific">Plutella xylostella</name>
    <name type="common">Diamondback moth</name>
    <name type="synonym">Plutella maculipennis</name>
    <dbReference type="NCBI Taxonomy" id="51655"/>
    <lineage>
        <taxon>Eukaryota</taxon>
        <taxon>Metazoa</taxon>
        <taxon>Ecdysozoa</taxon>
        <taxon>Arthropoda</taxon>
        <taxon>Hexapoda</taxon>
        <taxon>Insecta</taxon>
        <taxon>Pterygota</taxon>
        <taxon>Neoptera</taxon>
        <taxon>Endopterygota</taxon>
        <taxon>Lepidoptera</taxon>
        <taxon>Glossata</taxon>
        <taxon>Ditrysia</taxon>
        <taxon>Yponomeutoidea</taxon>
        <taxon>Plutellidae</taxon>
        <taxon>Plutella</taxon>
    </lineage>
</organism>
<feature type="domain" description="Glycosyl hydrolase family 63 C-terminal" evidence="1">
    <location>
        <begin position="13"/>
        <end position="51"/>
    </location>
</feature>
<dbReference type="GO" id="GO:0005975">
    <property type="term" value="P:carbohydrate metabolic process"/>
    <property type="evidence" value="ECO:0007669"/>
    <property type="project" value="InterPro"/>
</dbReference>
<protein>
    <submittedName>
        <fullName evidence="2">(diamondback moth) hypothetical protein</fullName>
    </submittedName>
</protein>